<dbReference type="EMBL" id="CP019070">
    <property type="protein sequence ID" value="APW65076.1"/>
    <property type="molecule type" value="Genomic_DNA"/>
</dbReference>
<sequence>MFAIYNNGSVSMRSTADNLYDLKQIDAPSNIQLKPDDDTLFQDYMDSKKNESSNNQKALNIYKKMANIDTTEPVYHVKDIMTRDCATIDSKQTIKEAYDILKELNISQVPVVTFGKKIQGLIDNKTILNLILENLDNTDEILNRKIEDIYLPELITADPISDIRRVSKVMIDFKLHAIPIVDEEDIVIGIVSKTDIIKAVSNLPHLQLWS</sequence>
<dbReference type="PROSITE" id="PS51371">
    <property type="entry name" value="CBS"/>
    <property type="match status" value="2"/>
</dbReference>
<feature type="domain" description="CBS" evidence="3">
    <location>
        <begin position="81"/>
        <end position="140"/>
    </location>
</feature>
<evidence type="ECO:0000313" key="5">
    <source>
        <dbReference type="Proteomes" id="UP000186074"/>
    </source>
</evidence>
<evidence type="ECO:0000256" key="2">
    <source>
        <dbReference type="PROSITE-ProRule" id="PRU00703"/>
    </source>
</evidence>
<gene>
    <name evidence="4" type="ORF">LPB137_04095</name>
</gene>
<dbReference type="InterPro" id="IPR000644">
    <property type="entry name" value="CBS_dom"/>
</dbReference>
<dbReference type="RefSeq" id="WP_076084726.1">
    <property type="nucleotide sequence ID" value="NZ_CP019070.1"/>
</dbReference>
<dbReference type="Gene3D" id="3.10.580.10">
    <property type="entry name" value="CBS-domain"/>
    <property type="match status" value="1"/>
</dbReference>
<dbReference type="InterPro" id="IPR051257">
    <property type="entry name" value="Diverse_CBS-Domain"/>
</dbReference>
<dbReference type="PANTHER" id="PTHR43080:SF2">
    <property type="entry name" value="CBS DOMAIN-CONTAINING PROTEIN"/>
    <property type="match status" value="1"/>
</dbReference>
<accession>A0A1P8KKN8</accession>
<dbReference type="InterPro" id="IPR046342">
    <property type="entry name" value="CBS_dom_sf"/>
</dbReference>
<protein>
    <submittedName>
        <fullName evidence="4">CBS domain-containing protein</fullName>
    </submittedName>
</protein>
<dbReference type="KEGG" id="alp:LPB137_04095"/>
<dbReference type="STRING" id="1850254.LPB137_04095"/>
<evidence type="ECO:0000313" key="4">
    <source>
        <dbReference type="EMBL" id="APW65076.1"/>
    </source>
</evidence>
<name>A0A1P8KKN8_9BACT</name>
<dbReference type="OrthoDB" id="9811720at2"/>
<dbReference type="Pfam" id="PF00571">
    <property type="entry name" value="CBS"/>
    <property type="match status" value="2"/>
</dbReference>
<dbReference type="AlphaFoldDB" id="A0A1P8KKN8"/>
<proteinExistence type="predicted"/>
<dbReference type="SUPFAM" id="SSF54631">
    <property type="entry name" value="CBS-domain pair"/>
    <property type="match status" value="1"/>
</dbReference>
<keyword evidence="5" id="KW-1185">Reference proteome</keyword>
<organism evidence="4 5">
    <name type="scientific">Poseidonibacter parvus</name>
    <dbReference type="NCBI Taxonomy" id="1850254"/>
    <lineage>
        <taxon>Bacteria</taxon>
        <taxon>Pseudomonadati</taxon>
        <taxon>Campylobacterota</taxon>
        <taxon>Epsilonproteobacteria</taxon>
        <taxon>Campylobacterales</taxon>
        <taxon>Arcobacteraceae</taxon>
        <taxon>Poseidonibacter</taxon>
    </lineage>
</organism>
<reference evidence="4 5" key="1">
    <citation type="submission" date="2017-01" db="EMBL/GenBank/DDBJ databases">
        <title>Genome sequencing of Arcobacter sp. LPB0137.</title>
        <authorList>
            <person name="Lee G.-W."/>
            <person name="Yi H."/>
        </authorList>
    </citation>
    <scope>NUCLEOTIDE SEQUENCE [LARGE SCALE GENOMIC DNA]</scope>
    <source>
        <strain evidence="4 5">LPB0137</strain>
    </source>
</reference>
<keyword evidence="1 2" id="KW-0129">CBS domain</keyword>
<evidence type="ECO:0000259" key="3">
    <source>
        <dbReference type="PROSITE" id="PS51371"/>
    </source>
</evidence>
<feature type="domain" description="CBS" evidence="3">
    <location>
        <begin position="150"/>
        <end position="208"/>
    </location>
</feature>
<dbReference type="Proteomes" id="UP000186074">
    <property type="component" value="Chromosome"/>
</dbReference>
<dbReference type="PANTHER" id="PTHR43080">
    <property type="entry name" value="CBS DOMAIN-CONTAINING PROTEIN CBSX3, MITOCHONDRIAL"/>
    <property type="match status" value="1"/>
</dbReference>
<evidence type="ECO:0000256" key="1">
    <source>
        <dbReference type="ARBA" id="ARBA00023122"/>
    </source>
</evidence>
<dbReference type="SMART" id="SM00116">
    <property type="entry name" value="CBS"/>
    <property type="match status" value="2"/>
</dbReference>